<dbReference type="PANTHER" id="PTHR44267">
    <property type="entry name" value="WD REPEAT-CONTAINING PROTEIN 43"/>
    <property type="match status" value="1"/>
</dbReference>
<dbReference type="EMBL" id="CAJHNH020002791">
    <property type="protein sequence ID" value="CAG5127789.1"/>
    <property type="molecule type" value="Genomic_DNA"/>
</dbReference>
<accession>A0A8S3ZEU1</accession>
<dbReference type="PANTHER" id="PTHR44267:SF1">
    <property type="entry name" value="WD REPEAT-CONTAINING PROTEIN 43"/>
    <property type="match status" value="1"/>
</dbReference>
<keyword evidence="2" id="KW-0539">Nucleus</keyword>
<dbReference type="GO" id="GO:0000462">
    <property type="term" value="P:maturation of SSU-rRNA from tricistronic rRNA transcript (SSU-rRNA, 5.8S rRNA, LSU-rRNA)"/>
    <property type="evidence" value="ECO:0007669"/>
    <property type="project" value="TreeGrafter"/>
</dbReference>
<feature type="non-terminal residue" evidence="7">
    <location>
        <position position="492"/>
    </location>
</feature>
<evidence type="ECO:0000256" key="1">
    <source>
        <dbReference type="ARBA" id="ARBA00004123"/>
    </source>
</evidence>
<dbReference type="InterPro" id="IPR001680">
    <property type="entry name" value="WD40_rpt"/>
</dbReference>
<feature type="non-terminal residue" evidence="7">
    <location>
        <position position="1"/>
    </location>
</feature>
<dbReference type="GO" id="GO:0005730">
    <property type="term" value="C:nucleolus"/>
    <property type="evidence" value="ECO:0007669"/>
    <property type="project" value="TreeGrafter"/>
</dbReference>
<reference evidence="7" key="1">
    <citation type="submission" date="2021-04" db="EMBL/GenBank/DDBJ databases">
        <authorList>
            <consortium name="Molecular Ecology Group"/>
        </authorList>
    </citation>
    <scope>NUCLEOTIDE SEQUENCE</scope>
</reference>
<dbReference type="SUPFAM" id="SSF50978">
    <property type="entry name" value="WD40 repeat-like"/>
    <property type="match status" value="1"/>
</dbReference>
<evidence type="ECO:0000256" key="2">
    <source>
        <dbReference type="ARBA" id="ARBA00023242"/>
    </source>
</evidence>
<dbReference type="InterPro" id="IPR015943">
    <property type="entry name" value="WD40/YVTN_repeat-like_dom_sf"/>
</dbReference>
<keyword evidence="8" id="KW-1185">Reference proteome</keyword>
<dbReference type="InterPro" id="IPR036322">
    <property type="entry name" value="WD40_repeat_dom_sf"/>
</dbReference>
<dbReference type="Gene3D" id="2.130.10.10">
    <property type="entry name" value="YVTN repeat-like/Quinoprotein amine dehydrogenase"/>
    <property type="match status" value="1"/>
</dbReference>
<dbReference type="PROSITE" id="PS50082">
    <property type="entry name" value="WD_REPEATS_2"/>
    <property type="match status" value="1"/>
</dbReference>
<dbReference type="InterPro" id="IPR007148">
    <property type="entry name" value="SSU_processome_Utp12"/>
</dbReference>
<protein>
    <recommendedName>
        <fullName evidence="6">Small-subunit processome Utp12 domain-containing protein</fullName>
    </recommendedName>
</protein>
<evidence type="ECO:0000256" key="5">
    <source>
        <dbReference type="SAM" id="MobiDB-lite"/>
    </source>
</evidence>
<feature type="repeat" description="WD" evidence="4">
    <location>
        <begin position="51"/>
        <end position="92"/>
    </location>
</feature>
<feature type="domain" description="Small-subunit processome Utp12" evidence="6">
    <location>
        <begin position="388"/>
        <end position="491"/>
    </location>
</feature>
<comment type="caution">
    <text evidence="7">The sequence shown here is derived from an EMBL/GenBank/DDBJ whole genome shotgun (WGS) entry which is preliminary data.</text>
</comment>
<keyword evidence="4" id="KW-0853">WD repeat</keyword>
<organism evidence="7 8">
    <name type="scientific">Candidula unifasciata</name>
    <dbReference type="NCBI Taxonomy" id="100452"/>
    <lineage>
        <taxon>Eukaryota</taxon>
        <taxon>Metazoa</taxon>
        <taxon>Spiralia</taxon>
        <taxon>Lophotrochozoa</taxon>
        <taxon>Mollusca</taxon>
        <taxon>Gastropoda</taxon>
        <taxon>Heterobranchia</taxon>
        <taxon>Euthyneura</taxon>
        <taxon>Panpulmonata</taxon>
        <taxon>Eupulmonata</taxon>
        <taxon>Stylommatophora</taxon>
        <taxon>Helicina</taxon>
        <taxon>Helicoidea</taxon>
        <taxon>Geomitridae</taxon>
        <taxon>Candidula</taxon>
    </lineage>
</organism>
<gene>
    <name evidence="7" type="ORF">CUNI_LOCUS13347</name>
</gene>
<dbReference type="OrthoDB" id="30195at2759"/>
<proteinExistence type="inferred from homology"/>
<dbReference type="Proteomes" id="UP000678393">
    <property type="component" value="Unassembled WGS sequence"/>
</dbReference>
<evidence type="ECO:0000259" key="6">
    <source>
        <dbReference type="Pfam" id="PF04003"/>
    </source>
</evidence>
<evidence type="ECO:0000313" key="8">
    <source>
        <dbReference type="Proteomes" id="UP000678393"/>
    </source>
</evidence>
<feature type="region of interest" description="Disordered" evidence="5">
    <location>
        <begin position="326"/>
        <end position="346"/>
    </location>
</feature>
<dbReference type="AlphaFoldDB" id="A0A8S3ZEU1"/>
<name>A0A8S3ZEU1_9EUPU</name>
<dbReference type="InterPro" id="IPR052414">
    <property type="entry name" value="U3_snoRNA-assoc_WDR"/>
</dbReference>
<comment type="similarity">
    <text evidence="3">Belongs to the UTP5 family.</text>
</comment>
<comment type="subcellular location">
    <subcellularLocation>
        <location evidence="1">Nucleus</location>
    </subcellularLocation>
</comment>
<dbReference type="Pfam" id="PF04003">
    <property type="entry name" value="Utp12"/>
    <property type="match status" value="1"/>
</dbReference>
<evidence type="ECO:0000256" key="3">
    <source>
        <dbReference type="ARBA" id="ARBA00038335"/>
    </source>
</evidence>
<evidence type="ECO:0000256" key="4">
    <source>
        <dbReference type="PROSITE-ProRule" id="PRU00221"/>
    </source>
</evidence>
<evidence type="ECO:0000313" key="7">
    <source>
        <dbReference type="EMBL" id="CAG5127789.1"/>
    </source>
</evidence>
<dbReference type="SMART" id="SM00320">
    <property type="entry name" value="WD40"/>
    <property type="match status" value="3"/>
</dbReference>
<dbReference type="Pfam" id="PF00400">
    <property type="entry name" value="WD40"/>
    <property type="match status" value="1"/>
</dbReference>
<sequence length="492" mass="54267">AVTPKSKKRRVSKSPEDEAYIDDLRLLALGTTAGSISLYSFAKGGLHTQLIGGHSLKVNDVCWHLSKPQLFSCSDDQEVVHWDLRKGKQKHKWKCDSAGVQSLCQCSHNQLLTAGHKIKLWDLSTRTLLQTFTGHSSPVFRLLPVSLTPDNLDASYALSAAVDDRHINVWYCDESSHENNSVASFSLPDEPVSLSLSRLSATSSALLLSVVTRKGVVHIFEHTLNGKRKKPLLSKVSIKTSVVTDGGDSGSTTVPVLCAYVNNGKITVAYGSPIRPQFESVVYNTAQPEVIISVQPQVHVLSKEEFSQVKRPEISQHMTTLIPADLQPAPASKNKGKKRTRRSSVSDLTVEERLNAMSSDVPSDGHVRQPPVANTLSRLLQQGLLSGDAKILTGVFQETNETVVKNTLKRLPVSFIVPLVKEIDKGMTGHAQHACTLSRWISALVSCHTSYILSVPEVMNTMNRLFQTLVSRQKFYPKMLQLKGRLELVKQR</sequence>